<evidence type="ECO:0000313" key="2">
    <source>
        <dbReference type="Proteomes" id="UP000663193"/>
    </source>
</evidence>
<sequence>MAVICCAYFTDRKLHSQLLPFVAMVPFTTRTVGHENMRTFGALQTFFDPHRALGFLHMQRCGKFLVTRSGHVSPQSQHRCTAHDDESRLRGSMKSRHSVIVYKEKYSVDTWHCATITSNCQSQRFKAQDSIA</sequence>
<dbReference type="AlphaFoldDB" id="A0A7U2I755"/>
<keyword evidence="2" id="KW-1185">Reference proteome</keyword>
<proteinExistence type="predicted"/>
<gene>
    <name evidence="1" type="ORF">JI435_421270</name>
</gene>
<reference evidence="2" key="1">
    <citation type="journal article" date="2021" name="BMC Genomics">
        <title>Chromosome-level genome assembly and manually-curated proteome of model necrotroph Parastagonospora nodorum Sn15 reveals a genome-wide trove of candidate effector homologs, and redundancy of virulence-related functions within an accessory chromosome.</title>
        <authorList>
            <person name="Bertazzoni S."/>
            <person name="Jones D.A.B."/>
            <person name="Phan H.T."/>
            <person name="Tan K.-C."/>
            <person name="Hane J.K."/>
        </authorList>
    </citation>
    <scope>NUCLEOTIDE SEQUENCE [LARGE SCALE GENOMIC DNA]</scope>
    <source>
        <strain evidence="2">SN15 / ATCC MYA-4574 / FGSC 10173)</strain>
    </source>
</reference>
<organism evidence="1 2">
    <name type="scientific">Phaeosphaeria nodorum (strain SN15 / ATCC MYA-4574 / FGSC 10173)</name>
    <name type="common">Glume blotch fungus</name>
    <name type="synonym">Parastagonospora nodorum</name>
    <dbReference type="NCBI Taxonomy" id="321614"/>
    <lineage>
        <taxon>Eukaryota</taxon>
        <taxon>Fungi</taxon>
        <taxon>Dikarya</taxon>
        <taxon>Ascomycota</taxon>
        <taxon>Pezizomycotina</taxon>
        <taxon>Dothideomycetes</taxon>
        <taxon>Pleosporomycetidae</taxon>
        <taxon>Pleosporales</taxon>
        <taxon>Pleosporineae</taxon>
        <taxon>Phaeosphaeriaceae</taxon>
        <taxon>Parastagonospora</taxon>
    </lineage>
</organism>
<dbReference type="VEuPathDB" id="FungiDB:JI435_421270"/>
<dbReference type="EMBL" id="CP069039">
    <property type="protein sequence ID" value="QRD04475.1"/>
    <property type="molecule type" value="Genomic_DNA"/>
</dbReference>
<dbReference type="Proteomes" id="UP000663193">
    <property type="component" value="Chromosome 17"/>
</dbReference>
<accession>A0A7U2I755</accession>
<name>A0A7U2I755_PHANO</name>
<evidence type="ECO:0000313" key="1">
    <source>
        <dbReference type="EMBL" id="QRD04475.1"/>
    </source>
</evidence>
<protein>
    <submittedName>
        <fullName evidence="1">Uncharacterized protein</fullName>
    </submittedName>
</protein>